<evidence type="ECO:0000259" key="1">
    <source>
        <dbReference type="Pfam" id="PF00768"/>
    </source>
</evidence>
<accession>A0ABV9R941</accession>
<comment type="caution">
    <text evidence="2">The sequence shown here is derived from an EMBL/GenBank/DDBJ whole genome shotgun (WGS) entry which is preliminary data.</text>
</comment>
<name>A0ABV9R941_9MICO</name>
<sequence>MSPSPGRVVGIAVGALAILAVGVYGPAMLLGPLPEVAVRIDQASAAAPEPAAVALPEDGASAVALVDEEGEAELVASAADEEAAPIGGAAKLVTALVTVDSLPLEADSDGPAIRIAAADYSSYLAYQREGSRVLQVSPGESWTERDVLRAVLLASSNNHADTLAAWAFGSVDNYVREANAWLEEHGFEQVRVADATGLSGENVGTAGELTRLAAMVLADPTLGPMFEGDEGPLAADQRRIPDVIAHLDGDDIRAMSRSYTDEAALSFVFTSTITVADEARRMVGAMTGVDDYETLDPAVLAAVESMQAASEPVEIIAAGAVYGEVESAWGDRARLVASTGRTDAAFGAAADDASVDVEPFTTASAGRQVGTVTVRLGARDVSSALELDGAIRDPGPIWRLTHPGLLIDAFLAGNA</sequence>
<evidence type="ECO:0000313" key="2">
    <source>
        <dbReference type="EMBL" id="MFC4830109.1"/>
    </source>
</evidence>
<dbReference type="Proteomes" id="UP001595960">
    <property type="component" value="Unassembled WGS sequence"/>
</dbReference>
<dbReference type="RefSeq" id="WP_204394850.1">
    <property type="nucleotide sequence ID" value="NZ_JAFBBW010000001.1"/>
</dbReference>
<organism evidence="2 3">
    <name type="scientific">Agromyces aurantiacus</name>
    <dbReference type="NCBI Taxonomy" id="165814"/>
    <lineage>
        <taxon>Bacteria</taxon>
        <taxon>Bacillati</taxon>
        <taxon>Actinomycetota</taxon>
        <taxon>Actinomycetes</taxon>
        <taxon>Micrococcales</taxon>
        <taxon>Microbacteriaceae</taxon>
        <taxon>Agromyces</taxon>
    </lineage>
</organism>
<dbReference type="InterPro" id="IPR012338">
    <property type="entry name" value="Beta-lactam/transpept-like"/>
</dbReference>
<gene>
    <name evidence="2" type="ORF">ACFPER_14985</name>
</gene>
<evidence type="ECO:0000313" key="3">
    <source>
        <dbReference type="Proteomes" id="UP001595960"/>
    </source>
</evidence>
<proteinExistence type="predicted"/>
<dbReference type="EMBL" id="JBHSJC010000002">
    <property type="protein sequence ID" value="MFC4830109.1"/>
    <property type="molecule type" value="Genomic_DNA"/>
</dbReference>
<feature type="domain" description="Peptidase S11 D-alanyl-D-alanine carboxypeptidase A N-terminal" evidence="1">
    <location>
        <begin position="56"/>
        <end position="219"/>
    </location>
</feature>
<protein>
    <recommendedName>
        <fullName evidence="1">Peptidase S11 D-alanyl-D-alanine carboxypeptidase A N-terminal domain-containing protein</fullName>
    </recommendedName>
</protein>
<dbReference type="InterPro" id="IPR001967">
    <property type="entry name" value="Peptidase_S11_N"/>
</dbReference>
<keyword evidence="3" id="KW-1185">Reference proteome</keyword>
<dbReference type="Pfam" id="PF00768">
    <property type="entry name" value="Peptidase_S11"/>
    <property type="match status" value="1"/>
</dbReference>
<reference evidence="3" key="1">
    <citation type="journal article" date="2019" name="Int. J. Syst. Evol. Microbiol.">
        <title>The Global Catalogue of Microorganisms (GCM) 10K type strain sequencing project: providing services to taxonomists for standard genome sequencing and annotation.</title>
        <authorList>
            <consortium name="The Broad Institute Genomics Platform"/>
            <consortium name="The Broad Institute Genome Sequencing Center for Infectious Disease"/>
            <person name="Wu L."/>
            <person name="Ma J."/>
        </authorList>
    </citation>
    <scope>NUCLEOTIDE SEQUENCE [LARGE SCALE GENOMIC DNA]</scope>
    <source>
        <strain evidence="3">CGMCC 1.12192</strain>
    </source>
</reference>
<dbReference type="Gene3D" id="3.40.710.10">
    <property type="entry name" value="DD-peptidase/beta-lactamase superfamily"/>
    <property type="match status" value="1"/>
</dbReference>
<dbReference type="SUPFAM" id="SSF56601">
    <property type="entry name" value="beta-lactamase/transpeptidase-like"/>
    <property type="match status" value="1"/>
</dbReference>